<gene>
    <name evidence="4" type="ORF">CSUI_005643</name>
</gene>
<feature type="compositionally biased region" description="Basic residues" evidence="1">
    <location>
        <begin position="1342"/>
        <end position="1357"/>
    </location>
</feature>
<dbReference type="VEuPathDB" id="ToxoDB:CSUI_005643"/>
<name>A0A2C6K4W6_9APIC</name>
<feature type="compositionally biased region" description="Basic residues" evidence="1">
    <location>
        <begin position="715"/>
        <end position="735"/>
    </location>
</feature>
<dbReference type="GeneID" id="94429024"/>
<feature type="compositionally biased region" description="Basic and acidic residues" evidence="1">
    <location>
        <begin position="877"/>
        <end position="921"/>
    </location>
</feature>
<keyword evidence="5" id="KW-1185">Reference proteome</keyword>
<protein>
    <submittedName>
        <fullName evidence="4">Retinitis pigmentosa gtpase regulator</fullName>
    </submittedName>
</protein>
<feature type="compositionally biased region" description="Basic and acidic residues" evidence="1">
    <location>
        <begin position="623"/>
        <end position="633"/>
    </location>
</feature>
<reference evidence="4 5" key="1">
    <citation type="journal article" date="2017" name="Int. J. Parasitol.">
        <title>The genome of the protozoan parasite Cystoisospora suis and a reverse vaccinology approach to identify vaccine candidates.</title>
        <authorList>
            <person name="Palmieri N."/>
            <person name="Shrestha A."/>
            <person name="Ruttkowski B."/>
            <person name="Beck T."/>
            <person name="Vogl C."/>
            <person name="Tomley F."/>
            <person name="Blake D.P."/>
            <person name="Joachim A."/>
        </authorList>
    </citation>
    <scope>NUCLEOTIDE SEQUENCE [LARGE SCALE GENOMIC DNA]</scope>
    <source>
        <strain evidence="4 5">Wien I</strain>
    </source>
</reference>
<feature type="compositionally biased region" description="Basic residues" evidence="1">
    <location>
        <begin position="231"/>
        <end position="242"/>
    </location>
</feature>
<feature type="signal peptide" evidence="3">
    <location>
        <begin position="1"/>
        <end position="28"/>
    </location>
</feature>
<feature type="compositionally biased region" description="Basic and acidic residues" evidence="1">
    <location>
        <begin position="243"/>
        <end position="278"/>
    </location>
</feature>
<keyword evidence="3" id="KW-0732">Signal</keyword>
<feature type="compositionally biased region" description="Basic and acidic residues" evidence="1">
    <location>
        <begin position="1006"/>
        <end position="1016"/>
    </location>
</feature>
<dbReference type="Proteomes" id="UP000221165">
    <property type="component" value="Unassembled WGS sequence"/>
</dbReference>
<feature type="transmembrane region" description="Helical" evidence="2">
    <location>
        <begin position="1161"/>
        <end position="1181"/>
    </location>
</feature>
<feature type="region of interest" description="Disordered" evidence="1">
    <location>
        <begin position="1234"/>
        <end position="1286"/>
    </location>
</feature>
<sequence>MERAYFFFYLLLLLTSPWPSFLSRGGDGDEGPDGSRAVTCRCEPSGSWSVLGAGASVTSLPEGGGDSDQQTEAFELSVVSEEGDRQEAKIVEQSAGDVKDERDIEEEGAGGSAVSSDFTLVPLKQSDGDAGRTAGRLAGRGEVSQVLSGSTVSGVSPLLEQGVQNEHEAAESRRGSAHRREVNGRKQTSRGMVPRQPTKVRKKTNAGRDSKRRRKRYRNVRVSQPQGSHSANRKTVRDKKKQKVSERRDGLGDGSSHDSPERRTEEVSESSDDAKSREDEEVGETTDSSTRERYTRRKDSKRATGRQGRRNPRPRRENANGRSPGIASSSDREEDQDGDMTGVHDEPSTTATTTDIEASVSDDRHAAASTSVSGFPRHTRKRDLRSLPSEVPRHGRRDGRSSLRPGRKKSVRHSGEASLSPFASNRAKTQAEDGEETSMEAASPVERLVPRLKDDRRRRFSIEEEEIPSRAEELERDIDDGVQAFLDQVRAFDPEPAGLKRGLTFLLLALSLLTSTSVSDAVAFMTGGAEQLEEGRDARLGMVFFALVVLGVRFLRKFLARRGRRQSFRTNVSLAHALYKRKVNAVLTERSTEKDTRRAKHLTVSKEEATRKEKPKTNTADATRLEDESRPLESEGVVSRRRKRSRNDEEIEAVQERRTAKRKARDRSMPYRADLSTTVHEDTEEEDEQEVGNRISYKARNKALLVNSHTGNGGNRRKHKKRAKRKRASKRRRNSFSKENSSQSEVSSEDEIAALEPTSSFASLPLPSIPSSISSVGSSSVETSSVEDQEVRLRQPREDLTTPENSPEEEPSVFRAPPLTEETWPPQAGGEESRGAPSAIQAAKRVLPSRRSSRPQSVRRQAERESNHFPNMSDMQEESHDAKDERSFVGESAHVLERSPTGEHSGRQKTRDPATTRRDARSVTGASVAAQEEHRQRELPTQQLKPRRFHVSGRHREGESTTSPRGDRLPAGYSMEQNGVSRRATDRTPFETAGGETSQTVGWQRTRHETREKADHVLAATLRSGPRKRLETHPTVRSPSSATDRRRVWRRKKRARKRQHEDSSLSGDVSDPRAVAGEEKHGEATEEEASDAGADRTTDHKMGVVTPEEVPDVPGRSDEDSLRGIPHRWKVPFRLQLAKAEFVEQVHEAVARRDLYPLKGLAGVLASVSALLFAIVCVGSRRFEDERQVVTEPAVLLIFLTTLILSTIRLRRSLRKREAQNALLERRRQEKAQRLMEKHAAHNFDRLPPQRNHSRESVGPHGSERNLPIKKLSAEQQAETGEVSPLGTEEKGRHFYWLFGRERHRVNSEEALRQGGGSSLENGTQGDGTDDEKKGRTSPKAGKWRKKLIARLRRNYKKNSEALGVSAQISTDIRGAAEQSVGEQHEDEAEPVNVVRPGSPSAKSPT</sequence>
<evidence type="ECO:0000313" key="5">
    <source>
        <dbReference type="Proteomes" id="UP000221165"/>
    </source>
</evidence>
<keyword evidence="2" id="KW-0472">Membrane</keyword>
<feature type="compositionally biased region" description="Low complexity" evidence="1">
    <location>
        <begin position="759"/>
        <end position="786"/>
    </location>
</feature>
<organism evidence="4 5">
    <name type="scientific">Cystoisospora suis</name>
    <dbReference type="NCBI Taxonomy" id="483139"/>
    <lineage>
        <taxon>Eukaryota</taxon>
        <taxon>Sar</taxon>
        <taxon>Alveolata</taxon>
        <taxon>Apicomplexa</taxon>
        <taxon>Conoidasida</taxon>
        <taxon>Coccidia</taxon>
        <taxon>Eucoccidiorida</taxon>
        <taxon>Eimeriorina</taxon>
        <taxon>Sarcocystidae</taxon>
        <taxon>Cystoisospora</taxon>
    </lineage>
</organism>
<comment type="caution">
    <text evidence="4">The sequence shown here is derived from an EMBL/GenBank/DDBJ whole genome shotgun (WGS) entry which is preliminary data.</text>
</comment>
<feature type="region of interest" description="Disordered" evidence="1">
    <location>
        <begin position="157"/>
        <end position="442"/>
    </location>
</feature>
<feature type="compositionally biased region" description="Basic residues" evidence="1">
    <location>
        <begin position="294"/>
        <end position="313"/>
    </location>
</feature>
<feature type="region of interest" description="Disordered" evidence="1">
    <location>
        <begin position="589"/>
        <end position="1121"/>
    </location>
</feature>
<evidence type="ECO:0000256" key="3">
    <source>
        <dbReference type="SAM" id="SignalP"/>
    </source>
</evidence>
<proteinExistence type="predicted"/>
<dbReference type="EMBL" id="MIGC01002731">
    <property type="protein sequence ID" value="PHJ20521.1"/>
    <property type="molecule type" value="Genomic_DNA"/>
</dbReference>
<feature type="compositionally biased region" description="Basic residues" evidence="1">
    <location>
        <begin position="198"/>
        <end position="219"/>
    </location>
</feature>
<feature type="compositionally biased region" description="Basic and acidic residues" evidence="1">
    <location>
        <begin position="604"/>
        <end position="616"/>
    </location>
</feature>
<feature type="compositionally biased region" description="Basic and acidic residues" evidence="1">
    <location>
        <begin position="1234"/>
        <end position="1245"/>
    </location>
</feature>
<evidence type="ECO:0000256" key="1">
    <source>
        <dbReference type="SAM" id="MobiDB-lite"/>
    </source>
</evidence>
<keyword evidence="2" id="KW-1133">Transmembrane helix</keyword>
<feature type="compositionally biased region" description="Basic and acidic residues" evidence="1">
    <location>
        <begin position="789"/>
        <end position="800"/>
    </location>
</feature>
<feature type="region of interest" description="Disordered" evidence="1">
    <location>
        <begin position="1309"/>
        <end position="1406"/>
    </location>
</feature>
<feature type="compositionally biased region" description="Basic and acidic residues" evidence="1">
    <location>
        <begin position="1093"/>
        <end position="1102"/>
    </location>
</feature>
<evidence type="ECO:0000313" key="4">
    <source>
        <dbReference type="EMBL" id="PHJ20521.1"/>
    </source>
</evidence>
<evidence type="ECO:0000256" key="2">
    <source>
        <dbReference type="SAM" id="Phobius"/>
    </source>
</evidence>
<feature type="compositionally biased region" description="Basic and acidic residues" evidence="1">
    <location>
        <begin position="165"/>
        <end position="184"/>
    </location>
</feature>
<feature type="chain" id="PRO_5013197392" evidence="3">
    <location>
        <begin position="29"/>
        <end position="1406"/>
    </location>
</feature>
<feature type="region of interest" description="Disordered" evidence="1">
    <location>
        <begin position="79"/>
        <end position="135"/>
    </location>
</feature>
<accession>A0A2C6K4W6</accession>
<keyword evidence="2" id="KW-0812">Transmembrane</keyword>
<feature type="compositionally biased region" description="Basic and acidic residues" evidence="1">
    <location>
        <begin position="1253"/>
        <end position="1264"/>
    </location>
</feature>
<feature type="compositionally biased region" description="Low complexity" evidence="1">
    <location>
        <begin position="737"/>
        <end position="746"/>
    </location>
</feature>
<dbReference type="RefSeq" id="XP_067922209.1">
    <property type="nucleotide sequence ID" value="XM_068065813.1"/>
</dbReference>
<feature type="compositionally biased region" description="Basic residues" evidence="1">
    <location>
        <begin position="1047"/>
        <end position="1058"/>
    </location>
</feature>
<feature type="transmembrane region" description="Helical" evidence="2">
    <location>
        <begin position="1193"/>
        <end position="1210"/>
    </location>
</feature>